<dbReference type="OrthoDB" id="1952294at2"/>
<evidence type="ECO:0000313" key="1">
    <source>
        <dbReference type="EMBL" id="KGR90864.1"/>
    </source>
</evidence>
<dbReference type="Proteomes" id="UP000030595">
    <property type="component" value="Unassembled WGS sequence"/>
</dbReference>
<dbReference type="eggNOG" id="ENOG5033E8C">
    <property type="taxonomic scope" value="Bacteria"/>
</dbReference>
<proteinExistence type="predicted"/>
<name>A0A0A3J1I8_9BACL</name>
<organism evidence="1 2">
    <name type="scientific">Ureibacillus massiliensis 4400831 = CIP 108448 = CCUG 49529</name>
    <dbReference type="NCBI Taxonomy" id="1211035"/>
    <lineage>
        <taxon>Bacteria</taxon>
        <taxon>Bacillati</taxon>
        <taxon>Bacillota</taxon>
        <taxon>Bacilli</taxon>
        <taxon>Bacillales</taxon>
        <taxon>Caryophanaceae</taxon>
        <taxon>Ureibacillus</taxon>
    </lineage>
</organism>
<dbReference type="RefSeq" id="WP_036175473.1">
    <property type="nucleotide sequence ID" value="NZ_AVCZ01000013.1"/>
</dbReference>
<protein>
    <submittedName>
        <fullName evidence="1">Uncharacterized protein</fullName>
    </submittedName>
</protein>
<accession>A0A0A3J1I8</accession>
<gene>
    <name evidence="1" type="ORF">CD30_09135</name>
</gene>
<dbReference type="AlphaFoldDB" id="A0A0A3J1I8"/>
<reference evidence="1 2" key="1">
    <citation type="submission" date="2014-02" db="EMBL/GenBank/DDBJ databases">
        <title>Draft genome sequence of Lysinibacillus massiliensis CCUG 49529.</title>
        <authorList>
            <person name="Zhang F."/>
            <person name="Wang G."/>
            <person name="Zhang L."/>
        </authorList>
    </citation>
    <scope>NUCLEOTIDE SEQUENCE [LARGE SCALE GENOMIC DNA]</scope>
    <source>
        <strain evidence="1 2">CCUG 49529</strain>
    </source>
</reference>
<dbReference type="EMBL" id="JPVQ01000013">
    <property type="protein sequence ID" value="KGR90864.1"/>
    <property type="molecule type" value="Genomic_DNA"/>
</dbReference>
<evidence type="ECO:0000313" key="2">
    <source>
        <dbReference type="Proteomes" id="UP000030595"/>
    </source>
</evidence>
<sequence length="169" mass="19300">MLKVTEYKESQTVNIEYDVYTPINIEFGSWNISKEPTIYWRTGDFRKSLIEVGIGKYTGNIRSITLTLSENVHKMESLNLDMNNMTLIKGVPIFQIEEYNDQTYIDENGELNVYIGIDKVLISFSKNDTVSIVQNDTVGFALDKNKMVCGIIVSGMLEHEKKTLEDALK</sequence>
<keyword evidence="2" id="KW-1185">Reference proteome</keyword>
<comment type="caution">
    <text evidence="1">The sequence shown here is derived from an EMBL/GenBank/DDBJ whole genome shotgun (WGS) entry which is preliminary data.</text>
</comment>